<reference evidence="16 17" key="1">
    <citation type="submission" date="2015-01" db="EMBL/GenBank/DDBJ databases">
        <authorList>
            <person name="Aslett A.Martin."/>
            <person name="De Silva Nishadi"/>
        </authorList>
    </citation>
    <scope>NUCLEOTIDE SEQUENCE [LARGE SCALE GENOMIC DNA]</scope>
    <source>
        <strain evidence="16 17">R28058</strain>
    </source>
</reference>
<evidence type="ECO:0000256" key="12">
    <source>
        <dbReference type="ARBA" id="ARBA00057569"/>
    </source>
</evidence>
<evidence type="ECO:0000313" key="16">
    <source>
        <dbReference type="EMBL" id="CEQ05257.1"/>
    </source>
</evidence>
<dbReference type="InterPro" id="IPR027379">
    <property type="entry name" value="CLS_N"/>
</dbReference>
<evidence type="ECO:0000256" key="4">
    <source>
        <dbReference type="ARBA" id="ARBA00022679"/>
    </source>
</evidence>
<comment type="catalytic activity">
    <reaction evidence="13">
        <text>2 a 1,2-diacyl-sn-glycero-3-phospho-(1'-sn-glycerol) = a cardiolipin + glycerol</text>
        <dbReference type="Rhea" id="RHEA:31451"/>
        <dbReference type="ChEBI" id="CHEBI:17754"/>
        <dbReference type="ChEBI" id="CHEBI:62237"/>
        <dbReference type="ChEBI" id="CHEBI:64716"/>
    </reaction>
</comment>
<evidence type="ECO:0000256" key="8">
    <source>
        <dbReference type="ARBA" id="ARBA00023098"/>
    </source>
</evidence>
<keyword evidence="5 13" id="KW-0812">Transmembrane</keyword>
<dbReference type="SMART" id="SM00155">
    <property type="entry name" value="PLDc"/>
    <property type="match status" value="2"/>
</dbReference>
<keyword evidence="3 13" id="KW-0444">Lipid biosynthesis</keyword>
<protein>
    <recommendedName>
        <fullName evidence="13 14">Cardiolipin synthase</fullName>
        <shortName evidence="13">CL synthase</shortName>
        <ecNumber evidence="13 14">2.7.8.-</ecNumber>
    </recommendedName>
</protein>
<gene>
    <name evidence="16" type="primary">cls_2</name>
    <name evidence="16" type="ORF">R28058_29741</name>
</gene>
<name>A0A0C7QXB6_PARSO</name>
<keyword evidence="11 13" id="KW-1208">Phospholipid metabolism</keyword>
<proteinExistence type="inferred from homology"/>
<feature type="active site" evidence="13">
    <location>
        <position position="245"/>
    </location>
</feature>
<feature type="active site" evidence="13">
    <location>
        <position position="240"/>
    </location>
</feature>
<evidence type="ECO:0000256" key="1">
    <source>
        <dbReference type="ARBA" id="ARBA00004651"/>
    </source>
</evidence>
<dbReference type="Gene3D" id="3.30.870.10">
    <property type="entry name" value="Endonuclease Chain A"/>
    <property type="match status" value="2"/>
</dbReference>
<dbReference type="EC" id="2.7.8.-" evidence="13 14"/>
<dbReference type="FunFam" id="3.30.870.10:FF:000021">
    <property type="entry name" value="Cardiolipin synthase"/>
    <property type="match status" value="1"/>
</dbReference>
<keyword evidence="10 13" id="KW-0594">Phospholipid biosynthesis</keyword>
<keyword evidence="7 13" id="KW-1133">Transmembrane helix</keyword>
<dbReference type="InterPro" id="IPR025202">
    <property type="entry name" value="PLD-like_dom"/>
</dbReference>
<dbReference type="AlphaFoldDB" id="A0A0C7QXB6"/>
<evidence type="ECO:0000256" key="7">
    <source>
        <dbReference type="ARBA" id="ARBA00022989"/>
    </source>
</evidence>
<dbReference type="Pfam" id="PF13396">
    <property type="entry name" value="PLDc_N"/>
    <property type="match status" value="1"/>
</dbReference>
<feature type="domain" description="PLD phosphodiesterase" evidence="15">
    <location>
        <begin position="409"/>
        <end position="436"/>
    </location>
</feature>
<feature type="transmembrane region" description="Helical" evidence="13">
    <location>
        <begin position="6"/>
        <end position="27"/>
    </location>
</feature>
<evidence type="ECO:0000256" key="3">
    <source>
        <dbReference type="ARBA" id="ARBA00022516"/>
    </source>
</evidence>
<dbReference type="CDD" id="cd09110">
    <property type="entry name" value="PLDc_CLS_1"/>
    <property type="match status" value="1"/>
</dbReference>
<dbReference type="NCBIfam" id="TIGR04265">
    <property type="entry name" value="bac_cardiolipin"/>
    <property type="match status" value="1"/>
</dbReference>
<dbReference type="PANTHER" id="PTHR21248:SF22">
    <property type="entry name" value="PHOSPHOLIPASE D"/>
    <property type="match status" value="1"/>
</dbReference>
<evidence type="ECO:0000256" key="9">
    <source>
        <dbReference type="ARBA" id="ARBA00023136"/>
    </source>
</evidence>
<dbReference type="Pfam" id="PF13091">
    <property type="entry name" value="PLDc_2"/>
    <property type="match status" value="2"/>
</dbReference>
<dbReference type="InterPro" id="IPR001736">
    <property type="entry name" value="PLipase_D/transphosphatidylase"/>
</dbReference>
<feature type="transmembrane region" description="Helical" evidence="13">
    <location>
        <begin position="39"/>
        <end position="57"/>
    </location>
</feature>
<evidence type="ECO:0000313" key="17">
    <source>
        <dbReference type="Proteomes" id="UP000049127"/>
    </source>
</evidence>
<dbReference type="Proteomes" id="UP000049127">
    <property type="component" value="Unassembled WGS sequence"/>
</dbReference>
<dbReference type="OrthoDB" id="9762009at2"/>
<dbReference type="GO" id="GO:0005886">
    <property type="term" value="C:plasma membrane"/>
    <property type="evidence" value="ECO:0007669"/>
    <property type="project" value="UniProtKB-SubCell"/>
</dbReference>
<feature type="active site" evidence="13">
    <location>
        <position position="238"/>
    </location>
</feature>
<sequence length="496" mass="57490">MSVLDIFILSYVSISYIASIIVSMNIILQNRDPAKTMAWLLIFLLLPGVGLVIYAILGRNIRKRKIFKTQKLATDIREHNLLKNLASIEELVDLEKSAINNDEVIKDNSYEGIKKKVISLLLNTGKFPFTTNNSVEIFIDGNEKFKNLIEDIKEAKDHIHLEYFIIKDSEIGVKLKNLLIKKAKEGVSIKILYDDVGCWRFWFHRKFFKDMRNEGIEIVPFLPAKFPIIGGKLNYRNHRKIAIIDGYIGYTGGINIGDEYMGKNKKFGYWRDTHVRIEGSSVYMLQMVFLIDWYYTTKKMSFNERYFPKLKDKGNSMIQVVATGPDSDWEAIHYAYFSAICKAKERVYIETPYFIPDDSLLRALKSAALSGVDVRIIFPSIADHKIVHQASYSYFDDILRSGGKVYLYKKGFIHSKVVIIDDKISSTGSANMDLRSFMLNFEINAFMYDKEIINKITEDFYEDLKNSEEIHLEDFEKRPFIKKWTESVARLFSPIL</sequence>
<keyword evidence="9 13" id="KW-0472">Membrane</keyword>
<accession>A0A0C7QXB6</accession>
<keyword evidence="4 13" id="KW-0808">Transferase</keyword>
<dbReference type="InterPro" id="IPR022924">
    <property type="entry name" value="Cardiolipin_synthase"/>
</dbReference>
<evidence type="ECO:0000256" key="10">
    <source>
        <dbReference type="ARBA" id="ARBA00023209"/>
    </source>
</evidence>
<evidence type="ECO:0000256" key="11">
    <source>
        <dbReference type="ARBA" id="ARBA00023264"/>
    </source>
</evidence>
<comment type="function">
    <text evidence="12 13">Catalyzes the reversible phosphatidyl group transfer from one phosphatidylglycerol molecule to another to form cardiolipin (CL) (diphosphatidylglycerol) and glycerol.</text>
</comment>
<dbReference type="GO" id="GO:0008808">
    <property type="term" value="F:cardiolipin synthase activity"/>
    <property type="evidence" value="ECO:0007669"/>
    <property type="project" value="UniProtKB-UniRule"/>
</dbReference>
<dbReference type="CDD" id="cd09112">
    <property type="entry name" value="PLDc_CLS_2"/>
    <property type="match status" value="1"/>
</dbReference>
<feature type="active site" evidence="13">
    <location>
        <position position="414"/>
    </location>
</feature>
<evidence type="ECO:0000256" key="2">
    <source>
        <dbReference type="ARBA" id="ARBA00022475"/>
    </source>
</evidence>
<evidence type="ECO:0000256" key="14">
    <source>
        <dbReference type="NCBIfam" id="TIGR04265"/>
    </source>
</evidence>
<dbReference type="RefSeq" id="WP_055343122.1">
    <property type="nucleotide sequence ID" value="NZ_CDNI01000024.1"/>
</dbReference>
<comment type="similarity">
    <text evidence="13">Belongs to the phospholipase D family. Cardiolipin synthase subfamily.</text>
</comment>
<evidence type="ECO:0000256" key="6">
    <source>
        <dbReference type="ARBA" id="ARBA00022737"/>
    </source>
</evidence>
<keyword evidence="8 13" id="KW-0443">Lipid metabolism</keyword>
<keyword evidence="6" id="KW-0677">Repeat</keyword>
<dbReference type="PANTHER" id="PTHR21248">
    <property type="entry name" value="CARDIOLIPIN SYNTHASE"/>
    <property type="match status" value="1"/>
</dbReference>
<dbReference type="EMBL" id="CEKZ01000024">
    <property type="protein sequence ID" value="CEQ05257.1"/>
    <property type="molecule type" value="Genomic_DNA"/>
</dbReference>
<evidence type="ECO:0000256" key="5">
    <source>
        <dbReference type="ARBA" id="ARBA00022692"/>
    </source>
</evidence>
<feature type="domain" description="PLD phosphodiesterase" evidence="15">
    <location>
        <begin position="233"/>
        <end position="260"/>
    </location>
</feature>
<feature type="active site" evidence="13">
    <location>
        <position position="421"/>
    </location>
</feature>
<evidence type="ECO:0000256" key="13">
    <source>
        <dbReference type="HAMAP-Rule" id="MF_01916"/>
    </source>
</evidence>
<comment type="subcellular location">
    <subcellularLocation>
        <location evidence="1 13">Cell membrane</location>
        <topology evidence="1 13">Multi-pass membrane protein</topology>
    </subcellularLocation>
</comment>
<evidence type="ECO:0000259" key="15">
    <source>
        <dbReference type="PROSITE" id="PS50035"/>
    </source>
</evidence>
<dbReference type="HAMAP" id="MF_01916">
    <property type="entry name" value="Cardiolipin_synth_Cls"/>
    <property type="match status" value="1"/>
</dbReference>
<dbReference type="PROSITE" id="PS50035">
    <property type="entry name" value="PLD"/>
    <property type="match status" value="2"/>
</dbReference>
<organism evidence="16 17">
    <name type="scientific">Paraclostridium sordellii</name>
    <name type="common">Clostridium sordellii</name>
    <dbReference type="NCBI Taxonomy" id="1505"/>
    <lineage>
        <taxon>Bacteria</taxon>
        <taxon>Bacillati</taxon>
        <taxon>Bacillota</taxon>
        <taxon>Clostridia</taxon>
        <taxon>Peptostreptococcales</taxon>
        <taxon>Peptostreptococcaceae</taxon>
        <taxon>Paraclostridium</taxon>
    </lineage>
</organism>
<dbReference type="SUPFAM" id="SSF56024">
    <property type="entry name" value="Phospholipase D/nuclease"/>
    <property type="match status" value="2"/>
</dbReference>
<dbReference type="InterPro" id="IPR030874">
    <property type="entry name" value="Cardiolipin_synth_Firmi"/>
</dbReference>
<feature type="active site" evidence="13">
    <location>
        <position position="416"/>
    </location>
</feature>
<dbReference type="GO" id="GO:0032049">
    <property type="term" value="P:cardiolipin biosynthetic process"/>
    <property type="evidence" value="ECO:0007669"/>
    <property type="project" value="UniProtKB-UniRule"/>
</dbReference>
<dbReference type="FunFam" id="3.30.870.10:FF:000014">
    <property type="entry name" value="Cardiolipin synthase"/>
    <property type="match status" value="1"/>
</dbReference>
<keyword evidence="2 13" id="KW-1003">Cell membrane</keyword>